<dbReference type="Proteomes" id="UP000291832">
    <property type="component" value="Unassembled WGS sequence"/>
</dbReference>
<gene>
    <name evidence="7" type="ORF">EV139_1203</name>
</gene>
<dbReference type="Pfam" id="PF07690">
    <property type="entry name" value="MFS_1"/>
    <property type="match status" value="1"/>
</dbReference>
<dbReference type="InterPro" id="IPR001958">
    <property type="entry name" value="Tet-R_TetA/multi-R_MdtG-like"/>
</dbReference>
<dbReference type="PANTHER" id="PTHR23501:SF197">
    <property type="entry name" value="COMD"/>
    <property type="match status" value="1"/>
</dbReference>
<feature type="transmembrane region" description="Helical" evidence="5">
    <location>
        <begin position="476"/>
        <end position="494"/>
    </location>
</feature>
<feature type="transmembrane region" description="Helical" evidence="5">
    <location>
        <begin position="408"/>
        <end position="429"/>
    </location>
</feature>
<evidence type="ECO:0000256" key="2">
    <source>
        <dbReference type="ARBA" id="ARBA00022692"/>
    </source>
</evidence>
<feature type="transmembrane region" description="Helical" evidence="5">
    <location>
        <begin position="116"/>
        <end position="135"/>
    </location>
</feature>
<dbReference type="PRINTS" id="PR01035">
    <property type="entry name" value="TCRTETA"/>
</dbReference>
<evidence type="ECO:0000256" key="5">
    <source>
        <dbReference type="SAM" id="Phobius"/>
    </source>
</evidence>
<proteinExistence type="predicted"/>
<dbReference type="OrthoDB" id="7375466at2"/>
<dbReference type="GO" id="GO:0022857">
    <property type="term" value="F:transmembrane transporter activity"/>
    <property type="evidence" value="ECO:0007669"/>
    <property type="project" value="InterPro"/>
</dbReference>
<dbReference type="Gene3D" id="1.20.1250.20">
    <property type="entry name" value="MFS general substrate transporter like domains"/>
    <property type="match status" value="1"/>
</dbReference>
<dbReference type="PANTHER" id="PTHR23501">
    <property type="entry name" value="MAJOR FACILITATOR SUPERFAMILY"/>
    <property type="match status" value="1"/>
</dbReference>
<evidence type="ECO:0000313" key="7">
    <source>
        <dbReference type="EMBL" id="RZT67071.1"/>
    </source>
</evidence>
<accession>A0A4Q7U0Y4</accession>
<keyword evidence="4 5" id="KW-0472">Membrane</keyword>
<dbReference type="EMBL" id="SHKI01000003">
    <property type="protein sequence ID" value="RZT67071.1"/>
    <property type="molecule type" value="Genomic_DNA"/>
</dbReference>
<keyword evidence="8" id="KW-1185">Reference proteome</keyword>
<dbReference type="InterPro" id="IPR020846">
    <property type="entry name" value="MFS_dom"/>
</dbReference>
<evidence type="ECO:0000313" key="8">
    <source>
        <dbReference type="Proteomes" id="UP000291832"/>
    </source>
</evidence>
<reference evidence="7 8" key="1">
    <citation type="journal article" date="2015" name="Stand. Genomic Sci.">
        <title>Genomic Encyclopedia of Bacterial and Archaeal Type Strains, Phase III: the genomes of soil and plant-associated and newly described type strains.</title>
        <authorList>
            <person name="Whitman W.B."/>
            <person name="Woyke T."/>
            <person name="Klenk H.P."/>
            <person name="Zhou Y."/>
            <person name="Lilburn T.G."/>
            <person name="Beck B.J."/>
            <person name="De Vos P."/>
            <person name="Vandamme P."/>
            <person name="Eisen J.A."/>
            <person name="Garrity G."/>
            <person name="Hugenholtz P."/>
            <person name="Kyrpides N.C."/>
        </authorList>
    </citation>
    <scope>NUCLEOTIDE SEQUENCE [LARGE SCALE GENOMIC DNA]</scope>
    <source>
        <strain evidence="7 8">RF6</strain>
    </source>
</reference>
<dbReference type="PROSITE" id="PS50850">
    <property type="entry name" value="MFS"/>
    <property type="match status" value="1"/>
</dbReference>
<keyword evidence="3 5" id="KW-1133">Transmembrane helix</keyword>
<evidence type="ECO:0000256" key="4">
    <source>
        <dbReference type="ARBA" id="ARBA00023136"/>
    </source>
</evidence>
<feature type="transmembrane region" description="Helical" evidence="5">
    <location>
        <begin position="55"/>
        <end position="73"/>
    </location>
</feature>
<name>A0A4Q7U0Y4_9MICO</name>
<sequence>MSQGEAGAAPPSRGRLALLFTALSLVTLLTSMSQHLFVPALPEIAAELGDLSQMSWVIVAFILASIPTMPIFGKLSDVFGRRSMMLVGIGIFTAGSLVGALAPTLGWLIFGRVLQGIGSGALVVLPQATIADVVPARQRGRYAGILSTVFAAATVAGPFVGGLLAQGPGWRWGFWVNIPVGIIAAAGTVFLLKLPRPTRSGSASLDYGGMALVSVATVSLALVTTWGGVTYAWTSPTILCLIGVGVLAIAVFPSVERRAANPVLPLALFREPEFVLTSISSIALAMVMFTFLGYLPTFVQVALGSSPAVGGTVMIPMAIGTLLGSTLAGQIVARTGRYQSVLVVAALVVASGAGLMAATVHDSSVWLAGAAGGIVGLGLGASFGNIILIVQNAFPHSMVGVATAATSLFRQIGGMFGTSLVGAMFVRGWSERLSDRLPHAALARVGTAPTPHEVGQLPDALSGLVVASYTDAMQPVYILMVVMALGAALVTAFLRPRPLADTLAA</sequence>
<dbReference type="Gene3D" id="1.20.1720.10">
    <property type="entry name" value="Multidrug resistance protein D"/>
    <property type="match status" value="1"/>
</dbReference>
<dbReference type="InterPro" id="IPR011701">
    <property type="entry name" value="MFS"/>
</dbReference>
<feature type="transmembrane region" description="Helical" evidence="5">
    <location>
        <begin position="204"/>
        <end position="227"/>
    </location>
</feature>
<feature type="transmembrane region" description="Helical" evidence="5">
    <location>
        <begin position="142"/>
        <end position="166"/>
    </location>
</feature>
<feature type="transmembrane region" description="Helical" evidence="5">
    <location>
        <begin position="85"/>
        <end position="110"/>
    </location>
</feature>
<feature type="transmembrane region" description="Helical" evidence="5">
    <location>
        <begin position="308"/>
        <end position="329"/>
    </location>
</feature>
<dbReference type="SUPFAM" id="SSF103473">
    <property type="entry name" value="MFS general substrate transporter"/>
    <property type="match status" value="1"/>
</dbReference>
<feature type="transmembrane region" description="Helical" evidence="5">
    <location>
        <begin position="341"/>
        <end position="360"/>
    </location>
</feature>
<organism evidence="7 8">
    <name type="scientific">Leucobacter luti</name>
    <dbReference type="NCBI Taxonomy" id="340320"/>
    <lineage>
        <taxon>Bacteria</taxon>
        <taxon>Bacillati</taxon>
        <taxon>Actinomycetota</taxon>
        <taxon>Actinomycetes</taxon>
        <taxon>Micrococcales</taxon>
        <taxon>Microbacteriaceae</taxon>
        <taxon>Leucobacter</taxon>
    </lineage>
</organism>
<feature type="transmembrane region" description="Helical" evidence="5">
    <location>
        <begin position="366"/>
        <end position="388"/>
    </location>
</feature>
<evidence type="ECO:0000256" key="1">
    <source>
        <dbReference type="ARBA" id="ARBA00004651"/>
    </source>
</evidence>
<feature type="transmembrane region" description="Helical" evidence="5">
    <location>
        <begin position="274"/>
        <end position="296"/>
    </location>
</feature>
<comment type="caution">
    <text evidence="7">The sequence shown here is derived from an EMBL/GenBank/DDBJ whole genome shotgun (WGS) entry which is preliminary data.</text>
</comment>
<feature type="transmembrane region" description="Helical" evidence="5">
    <location>
        <begin position="233"/>
        <end position="253"/>
    </location>
</feature>
<feature type="transmembrane region" description="Helical" evidence="5">
    <location>
        <begin position="172"/>
        <end position="192"/>
    </location>
</feature>
<dbReference type="InterPro" id="IPR036259">
    <property type="entry name" value="MFS_trans_sf"/>
</dbReference>
<dbReference type="AlphaFoldDB" id="A0A4Q7U0Y4"/>
<dbReference type="RefSeq" id="WP_157993004.1">
    <property type="nucleotide sequence ID" value="NZ_QYAG01000001.1"/>
</dbReference>
<evidence type="ECO:0000259" key="6">
    <source>
        <dbReference type="PROSITE" id="PS50850"/>
    </source>
</evidence>
<dbReference type="GO" id="GO:0005886">
    <property type="term" value="C:plasma membrane"/>
    <property type="evidence" value="ECO:0007669"/>
    <property type="project" value="UniProtKB-SubCell"/>
</dbReference>
<protein>
    <submittedName>
        <fullName evidence="7">EmrB/QacA subfamily drug resistance transporter</fullName>
    </submittedName>
</protein>
<evidence type="ECO:0000256" key="3">
    <source>
        <dbReference type="ARBA" id="ARBA00022989"/>
    </source>
</evidence>
<comment type="subcellular location">
    <subcellularLocation>
        <location evidence="1">Cell membrane</location>
        <topology evidence="1">Multi-pass membrane protein</topology>
    </subcellularLocation>
</comment>
<feature type="domain" description="Major facilitator superfamily (MFS) profile" evidence="6">
    <location>
        <begin position="19"/>
        <end position="499"/>
    </location>
</feature>
<keyword evidence="2 5" id="KW-0812">Transmembrane</keyword>